<keyword evidence="4" id="KW-0472">Membrane</keyword>
<dbReference type="InterPro" id="IPR011989">
    <property type="entry name" value="ARM-like"/>
</dbReference>
<dbReference type="InParanoid" id="A0A804MJD3"/>
<dbReference type="EnsemblPlants" id="Zm00001eb090530_T001">
    <property type="protein sequence ID" value="Zm00001eb090530_P001"/>
    <property type="gene ID" value="Zm00001eb090530"/>
</dbReference>
<evidence type="ECO:0000313" key="5">
    <source>
        <dbReference type="EnsemblPlants" id="Zm00001eb090530_P001"/>
    </source>
</evidence>
<dbReference type="Gene3D" id="1.25.10.10">
    <property type="entry name" value="Leucine-rich Repeat Variant"/>
    <property type="match status" value="1"/>
</dbReference>
<dbReference type="AlphaFoldDB" id="A0A804MJD3"/>
<dbReference type="InterPro" id="IPR050840">
    <property type="entry name" value="Adaptor_Complx_Large_Subunit"/>
</dbReference>
<reference evidence="6" key="1">
    <citation type="submission" date="2015-12" db="EMBL/GenBank/DDBJ databases">
        <title>Update maize B73 reference genome by single molecule sequencing technologies.</title>
        <authorList>
            <consortium name="Maize Genome Sequencing Project"/>
            <person name="Ware D."/>
        </authorList>
    </citation>
    <scope>NUCLEOTIDE SEQUENCE [LARGE SCALE GENOMIC DNA]</scope>
    <source>
        <strain evidence="6">cv. B73</strain>
    </source>
</reference>
<reference evidence="5" key="2">
    <citation type="submission" date="2019-07" db="EMBL/GenBank/DDBJ databases">
        <authorList>
            <person name="Seetharam A."/>
            <person name="Woodhouse M."/>
            <person name="Cannon E."/>
        </authorList>
    </citation>
    <scope>NUCLEOTIDE SEQUENCE [LARGE SCALE GENOMIC DNA]</scope>
    <source>
        <strain evidence="5">cv. B73</strain>
    </source>
</reference>
<evidence type="ECO:0000256" key="4">
    <source>
        <dbReference type="ARBA" id="ARBA00023136"/>
    </source>
</evidence>
<keyword evidence="3" id="KW-0653">Protein transport</keyword>
<comment type="subcellular location">
    <subcellularLocation>
        <location evidence="1">Endomembrane system</location>
    </subcellularLocation>
</comment>
<dbReference type="Gramene" id="Zm00001eb090530_T001">
    <property type="protein sequence ID" value="Zm00001eb090530_P001"/>
    <property type="gene ID" value="Zm00001eb090530"/>
</dbReference>
<sequence>MHLDAEKEMMSQRVTLLGKFIAVREPNIRYLGLENMTRMLLVTDVQDIIRRHQAQIITSLKDSDIRKTSCYFADIFLQAESATATLNCSGVVLGTLPIRRLSSFRLSGSLSSDIQSLSELQTLYEIFRLLHFDLI</sequence>
<reference evidence="5" key="3">
    <citation type="submission" date="2021-05" db="UniProtKB">
        <authorList>
            <consortium name="EnsemblPlants"/>
        </authorList>
    </citation>
    <scope>IDENTIFICATION</scope>
    <source>
        <strain evidence="5">cv. B73</strain>
    </source>
</reference>
<keyword evidence="6" id="KW-1185">Reference proteome</keyword>
<dbReference type="GO" id="GO:0015031">
    <property type="term" value="P:protein transport"/>
    <property type="evidence" value="ECO:0007669"/>
    <property type="project" value="UniProtKB-KW"/>
</dbReference>
<dbReference type="GO" id="GO:0012505">
    <property type="term" value="C:endomembrane system"/>
    <property type="evidence" value="ECO:0007669"/>
    <property type="project" value="UniProtKB-SubCell"/>
</dbReference>
<evidence type="ECO:0000313" key="6">
    <source>
        <dbReference type="Proteomes" id="UP000007305"/>
    </source>
</evidence>
<evidence type="ECO:0000256" key="3">
    <source>
        <dbReference type="ARBA" id="ARBA00022927"/>
    </source>
</evidence>
<name>A0A804MJD3_MAIZE</name>
<evidence type="ECO:0000256" key="2">
    <source>
        <dbReference type="ARBA" id="ARBA00022448"/>
    </source>
</evidence>
<proteinExistence type="predicted"/>
<dbReference type="Proteomes" id="UP000007305">
    <property type="component" value="Chromosome 2"/>
</dbReference>
<accession>A0A804MJD3</accession>
<organism evidence="5 6">
    <name type="scientific">Zea mays</name>
    <name type="common">Maize</name>
    <dbReference type="NCBI Taxonomy" id="4577"/>
    <lineage>
        <taxon>Eukaryota</taxon>
        <taxon>Viridiplantae</taxon>
        <taxon>Streptophyta</taxon>
        <taxon>Embryophyta</taxon>
        <taxon>Tracheophyta</taxon>
        <taxon>Spermatophyta</taxon>
        <taxon>Magnoliopsida</taxon>
        <taxon>Liliopsida</taxon>
        <taxon>Poales</taxon>
        <taxon>Poaceae</taxon>
        <taxon>PACMAD clade</taxon>
        <taxon>Panicoideae</taxon>
        <taxon>Andropogonodae</taxon>
        <taxon>Andropogoneae</taxon>
        <taxon>Tripsacinae</taxon>
        <taxon>Zea</taxon>
    </lineage>
</organism>
<dbReference type="PANTHER" id="PTHR22780">
    <property type="entry name" value="ADAPTIN, ALPHA/GAMMA/EPSILON"/>
    <property type="match status" value="1"/>
</dbReference>
<protein>
    <submittedName>
        <fullName evidence="5">Uncharacterized protein</fullName>
    </submittedName>
</protein>
<keyword evidence="2" id="KW-0813">Transport</keyword>
<dbReference type="GO" id="GO:0005737">
    <property type="term" value="C:cytoplasm"/>
    <property type="evidence" value="ECO:0007669"/>
    <property type="project" value="UniProtKB-ARBA"/>
</dbReference>
<evidence type="ECO:0000256" key="1">
    <source>
        <dbReference type="ARBA" id="ARBA00004308"/>
    </source>
</evidence>